<dbReference type="Proteomes" id="UP000234681">
    <property type="component" value="Chromosome 6"/>
</dbReference>
<dbReference type="EMBL" id="CH473947">
    <property type="protein sequence ID" value="EDM03222.1"/>
    <property type="molecule type" value="Genomic_DNA"/>
</dbReference>
<evidence type="ECO:0000313" key="1">
    <source>
        <dbReference type="EMBL" id="EDM03222.1"/>
    </source>
</evidence>
<reference evidence="2" key="1">
    <citation type="submission" date="2005-09" db="EMBL/GenBank/DDBJ databases">
        <authorList>
            <person name="Mural R.J."/>
            <person name="Li P.W."/>
            <person name="Adams M.D."/>
            <person name="Amanatides P.G."/>
            <person name="Baden-Tillson H."/>
            <person name="Barnstead M."/>
            <person name="Chin S.H."/>
            <person name="Dew I."/>
            <person name="Evans C.A."/>
            <person name="Ferriera S."/>
            <person name="Flanigan M."/>
            <person name="Fosler C."/>
            <person name="Glodek A."/>
            <person name="Gu Z."/>
            <person name="Holt R.A."/>
            <person name="Jennings D."/>
            <person name="Kraft C.L."/>
            <person name="Lu F."/>
            <person name="Nguyen T."/>
            <person name="Nusskern D.R."/>
            <person name="Pfannkoch C.M."/>
            <person name="Sitter C."/>
            <person name="Sutton G.G."/>
            <person name="Venter J.C."/>
            <person name="Wang Z."/>
            <person name="Woodage T."/>
            <person name="Zheng X.H."/>
            <person name="Zhong F."/>
        </authorList>
    </citation>
    <scope>NUCLEOTIDE SEQUENCE [LARGE SCALE GENOMIC DNA]</scope>
    <source>
        <strain>BN</strain>
        <strain evidence="2">Sprague-Dawley</strain>
    </source>
</reference>
<dbReference type="AlphaFoldDB" id="A6HB17"/>
<sequence length="61" mass="6521">MARANDPCGLALTSLACQYRRVVRPQPLGLVSGMHGCEQLSFALVAVTVHLALPPTHMPHS</sequence>
<accession>A6HB17</accession>
<proteinExistence type="predicted"/>
<gene>
    <name evidence="1" type="ORF">rCG_62257</name>
</gene>
<dbReference type="PROSITE" id="PS51257">
    <property type="entry name" value="PROKAR_LIPOPROTEIN"/>
    <property type="match status" value="1"/>
</dbReference>
<evidence type="ECO:0000313" key="2">
    <source>
        <dbReference type="Proteomes" id="UP000234681"/>
    </source>
</evidence>
<name>A6HB17_RAT</name>
<protein>
    <submittedName>
        <fullName evidence="1">RCG62257</fullName>
    </submittedName>
</protein>
<organism evidence="1 2">
    <name type="scientific">Rattus norvegicus</name>
    <name type="common">Rat</name>
    <dbReference type="NCBI Taxonomy" id="10116"/>
    <lineage>
        <taxon>Eukaryota</taxon>
        <taxon>Metazoa</taxon>
        <taxon>Chordata</taxon>
        <taxon>Craniata</taxon>
        <taxon>Vertebrata</taxon>
        <taxon>Euteleostomi</taxon>
        <taxon>Mammalia</taxon>
        <taxon>Eutheria</taxon>
        <taxon>Euarchontoglires</taxon>
        <taxon>Glires</taxon>
        <taxon>Rodentia</taxon>
        <taxon>Myomorpha</taxon>
        <taxon>Muroidea</taxon>
        <taxon>Muridae</taxon>
        <taxon>Murinae</taxon>
        <taxon>Rattus</taxon>
    </lineage>
</organism>